<dbReference type="AlphaFoldDB" id="A0AAV5JBN5"/>
<dbReference type="EMBL" id="BPVZ01000033">
    <property type="protein sequence ID" value="GKV10962.1"/>
    <property type="molecule type" value="Genomic_DNA"/>
</dbReference>
<gene>
    <name evidence="2" type="ORF">SLEP1_g22257</name>
</gene>
<evidence type="ECO:0008006" key="4">
    <source>
        <dbReference type="Google" id="ProtNLM"/>
    </source>
</evidence>
<sequence length="56" mass="6603">MWFWRLQLQMLIYRPSLPVTSQNSNSRRDRRRALVKGSHNAQGSELIQFTSDNPIT</sequence>
<dbReference type="Proteomes" id="UP001054252">
    <property type="component" value="Unassembled WGS sequence"/>
</dbReference>
<proteinExistence type="predicted"/>
<organism evidence="2 3">
    <name type="scientific">Rubroshorea leprosula</name>
    <dbReference type="NCBI Taxonomy" id="152421"/>
    <lineage>
        <taxon>Eukaryota</taxon>
        <taxon>Viridiplantae</taxon>
        <taxon>Streptophyta</taxon>
        <taxon>Embryophyta</taxon>
        <taxon>Tracheophyta</taxon>
        <taxon>Spermatophyta</taxon>
        <taxon>Magnoliopsida</taxon>
        <taxon>eudicotyledons</taxon>
        <taxon>Gunneridae</taxon>
        <taxon>Pentapetalae</taxon>
        <taxon>rosids</taxon>
        <taxon>malvids</taxon>
        <taxon>Malvales</taxon>
        <taxon>Dipterocarpaceae</taxon>
        <taxon>Rubroshorea</taxon>
    </lineage>
</organism>
<keyword evidence="3" id="KW-1185">Reference proteome</keyword>
<feature type="region of interest" description="Disordered" evidence="1">
    <location>
        <begin position="18"/>
        <end position="56"/>
    </location>
</feature>
<reference evidence="2 3" key="1">
    <citation type="journal article" date="2021" name="Commun. Biol.">
        <title>The genome of Shorea leprosula (Dipterocarpaceae) highlights the ecological relevance of drought in aseasonal tropical rainforests.</title>
        <authorList>
            <person name="Ng K.K.S."/>
            <person name="Kobayashi M.J."/>
            <person name="Fawcett J.A."/>
            <person name="Hatakeyama M."/>
            <person name="Paape T."/>
            <person name="Ng C.H."/>
            <person name="Ang C.C."/>
            <person name="Tnah L.H."/>
            <person name="Lee C.T."/>
            <person name="Nishiyama T."/>
            <person name="Sese J."/>
            <person name="O'Brien M.J."/>
            <person name="Copetti D."/>
            <person name="Mohd Noor M.I."/>
            <person name="Ong R.C."/>
            <person name="Putra M."/>
            <person name="Sireger I.Z."/>
            <person name="Indrioko S."/>
            <person name="Kosugi Y."/>
            <person name="Izuno A."/>
            <person name="Isagi Y."/>
            <person name="Lee S.L."/>
            <person name="Shimizu K.K."/>
        </authorList>
    </citation>
    <scope>NUCLEOTIDE SEQUENCE [LARGE SCALE GENOMIC DNA]</scope>
    <source>
        <strain evidence="2">214</strain>
    </source>
</reference>
<evidence type="ECO:0000313" key="2">
    <source>
        <dbReference type="EMBL" id="GKV10962.1"/>
    </source>
</evidence>
<feature type="compositionally biased region" description="Polar residues" evidence="1">
    <location>
        <begin position="39"/>
        <end position="56"/>
    </location>
</feature>
<comment type="caution">
    <text evidence="2">The sequence shown here is derived from an EMBL/GenBank/DDBJ whole genome shotgun (WGS) entry which is preliminary data.</text>
</comment>
<accession>A0AAV5JBN5</accession>
<evidence type="ECO:0000313" key="3">
    <source>
        <dbReference type="Proteomes" id="UP001054252"/>
    </source>
</evidence>
<name>A0AAV5JBN5_9ROSI</name>
<protein>
    <recommendedName>
        <fullName evidence="4">Ycf15</fullName>
    </recommendedName>
</protein>
<evidence type="ECO:0000256" key="1">
    <source>
        <dbReference type="SAM" id="MobiDB-lite"/>
    </source>
</evidence>